<accession>A0A444V366</accession>
<gene>
    <name evidence="1" type="ORF">EOD39_17541</name>
</gene>
<organism evidence="1 2">
    <name type="scientific">Acipenser ruthenus</name>
    <name type="common">Sterlet sturgeon</name>
    <dbReference type="NCBI Taxonomy" id="7906"/>
    <lineage>
        <taxon>Eukaryota</taxon>
        <taxon>Metazoa</taxon>
        <taxon>Chordata</taxon>
        <taxon>Craniata</taxon>
        <taxon>Vertebrata</taxon>
        <taxon>Euteleostomi</taxon>
        <taxon>Actinopterygii</taxon>
        <taxon>Chondrostei</taxon>
        <taxon>Acipenseriformes</taxon>
        <taxon>Acipenseridae</taxon>
        <taxon>Acipenser</taxon>
    </lineage>
</organism>
<dbReference type="EMBL" id="SCEB01002926">
    <property type="protein sequence ID" value="RXM94847.1"/>
    <property type="molecule type" value="Genomic_DNA"/>
</dbReference>
<evidence type="ECO:0000313" key="1">
    <source>
        <dbReference type="EMBL" id="RXM94847.1"/>
    </source>
</evidence>
<dbReference type="AlphaFoldDB" id="A0A444V366"/>
<name>A0A444V366_ACIRT</name>
<reference evidence="1 2" key="1">
    <citation type="submission" date="2019-01" db="EMBL/GenBank/DDBJ databases">
        <title>Draft Genome and Complete Hox-Cluster Characterization of the Sterlet Sturgeon (Acipenser ruthenus).</title>
        <authorList>
            <person name="Wei Q."/>
        </authorList>
    </citation>
    <scope>NUCLEOTIDE SEQUENCE [LARGE SCALE GENOMIC DNA]</scope>
    <source>
        <strain evidence="1">WHYD16114868_AA</strain>
        <tissue evidence="1">Blood</tissue>
    </source>
</reference>
<dbReference type="Proteomes" id="UP000289886">
    <property type="component" value="Unassembled WGS sequence"/>
</dbReference>
<protein>
    <submittedName>
        <fullName evidence="1">Uncharacterized protein</fullName>
    </submittedName>
</protein>
<keyword evidence="2" id="KW-1185">Reference proteome</keyword>
<proteinExistence type="predicted"/>
<evidence type="ECO:0000313" key="2">
    <source>
        <dbReference type="Proteomes" id="UP000289886"/>
    </source>
</evidence>
<comment type="caution">
    <text evidence="1">The sequence shown here is derived from an EMBL/GenBank/DDBJ whole genome shotgun (WGS) entry which is preliminary data.</text>
</comment>
<sequence length="426" mass="46138">MLLSARVSSEYEYCTAPGDAAVCQGFLRVRLLHRSWRCCCLPGFPQSTSAAPLLAMLLSARVSSEYEYCTAPGDAAVCQGFLRVRLLHRSWRCCCLPGFPQSTSAAPLLAMLLSARVSSEYECCTAPGDAAVCQGFLRVRVLHRSWRCCCLPGFPQSTSAAPLLAMLLSARVSSEYECCTAPGDAAVCQGFLRVRVLHRSWRCCCLPGFPQSTSAAPLLAMLLSARVSSEYECCTAPGDAAVCQGFLRVRVLHRSWRCCCLPGFPQGTSAAPLLAMLLSARVSSGYECCTAPGDAAVCQGFLRVRVLHRSWRCCWLRGCTSAAPLLAMLLSARVSSGYECCTAPGDAAVCQGFLRVRVLHRSWRCCCLPGFPQGTSAAPLLAMLLSARVSSGYEAGIIMVSESYFKSIVWGYTFVFGLKAEWRICQ</sequence>